<dbReference type="PROSITE" id="PS00922">
    <property type="entry name" value="TRANSGLYCOSYLASE"/>
    <property type="match status" value="1"/>
</dbReference>
<dbReference type="CAZy" id="GH23">
    <property type="family name" value="Glycoside Hydrolase Family 23"/>
</dbReference>
<name>C6XDS2_METGS</name>
<dbReference type="eggNOG" id="COG1388">
    <property type="taxonomic scope" value="Bacteria"/>
</dbReference>
<dbReference type="EMBL" id="CP001674">
    <property type="protein sequence ID" value="ACT50697.1"/>
    <property type="molecule type" value="Genomic_DNA"/>
</dbReference>
<reference evidence="4" key="1">
    <citation type="submission" date="2009-07" db="EMBL/GenBank/DDBJ databases">
        <title>Complete sequence of chromosome of Methylovorus sp. SIP3-4.</title>
        <authorList>
            <person name="Lucas S."/>
            <person name="Copeland A."/>
            <person name="Lapidus A."/>
            <person name="Glavina del Rio T."/>
            <person name="Tice H."/>
            <person name="Bruce D."/>
            <person name="Goodwin L."/>
            <person name="Pitluck S."/>
            <person name="Clum A."/>
            <person name="Larimer F."/>
            <person name="Land M."/>
            <person name="Hauser L."/>
            <person name="Kyrpides N."/>
            <person name="Mikhailova N."/>
            <person name="Kayluzhnaya M."/>
            <person name="Chistoserdova L."/>
        </authorList>
    </citation>
    <scope>NUCLEOTIDE SEQUENCE [LARGE SCALE GENOMIC DNA]</scope>
    <source>
        <strain evidence="4">SIP3-4</strain>
    </source>
</reference>
<dbReference type="HOGENOM" id="CLU_009520_1_5_4"/>
<dbReference type="Pfam" id="PF01464">
    <property type="entry name" value="SLT"/>
    <property type="match status" value="1"/>
</dbReference>
<dbReference type="CDD" id="cd00118">
    <property type="entry name" value="LysM"/>
    <property type="match status" value="2"/>
</dbReference>
<dbReference type="InterPro" id="IPR000189">
    <property type="entry name" value="Transglyc_AS"/>
</dbReference>
<feature type="domain" description="LysM" evidence="2">
    <location>
        <begin position="538"/>
        <end position="581"/>
    </location>
</feature>
<sequence>MLKLNFALTLKAGIGYYCMNFSYLRHRLMTMQRILKLVILAFPFSFPVYADRNLAGDDIIVLSEPIRDSSIDPSIQFSSRLQNDPVLNYVPELASSQPGHSAAELAQVSTDNLWQRIRNGYGMPEVDSPYTATHEAWYAARPDYVRRMVERSQRYLYHVVVEVEKRGMPTEIALLPMVESAFNPQAYSKSHASGIWQFIPSTGKNFGLKQDWWVDSRRDVTAATDAALTYLQKLHLMFGTWDLALAAYNAGEGTVSRAIARNRQQGLPTDYNSLPLPPETRNYVPKLQAVKNIMTNPELYGLNIQTIPNRPYFTKVTAPQQIDAHLAAKLAEISFEEFSSLNPEYNRPVLTASGSAHEILLPIGTAETFKANLEAYDKPLVSWQTYHAKRGERMANIARKFGIPLAELRNVNDLPSRDNLIMARPLLVPMDSDSKTDANIVMAEHVNIAEPAAAVESTRIIRYKVTGKDTLLSIAKRYKLSTQQLMAQNQLKSSKLKPGQILNVASAPASISKAVVASSANRKAEVSKAKLVASKKKQRYIVQRGDTLESIARKFDVARDELQRWNKISGSRIVPGAILTVAKPDQA</sequence>
<protein>
    <submittedName>
        <fullName evidence="3">Lytic transglycosylase catalytic</fullName>
    </submittedName>
</protein>
<gene>
    <name evidence="3" type="ordered locus">Msip34_1452</name>
</gene>
<dbReference type="eggNOG" id="COG0741">
    <property type="taxonomic scope" value="Bacteria"/>
</dbReference>
<evidence type="ECO:0000256" key="1">
    <source>
        <dbReference type="ARBA" id="ARBA00007734"/>
    </source>
</evidence>
<dbReference type="KEGG" id="mei:Msip34_1452"/>
<dbReference type="GO" id="GO:0008933">
    <property type="term" value="F:peptidoglycan lytic transglycosylase activity"/>
    <property type="evidence" value="ECO:0007669"/>
    <property type="project" value="InterPro"/>
</dbReference>
<organism evidence="3 4">
    <name type="scientific">Methylovorus glucosotrophus (strain SIP3-4)</name>
    <dbReference type="NCBI Taxonomy" id="582744"/>
    <lineage>
        <taxon>Bacteria</taxon>
        <taxon>Pseudomonadati</taxon>
        <taxon>Pseudomonadota</taxon>
        <taxon>Betaproteobacteria</taxon>
        <taxon>Nitrosomonadales</taxon>
        <taxon>Methylophilaceae</taxon>
        <taxon>Methylovorus</taxon>
    </lineage>
</organism>
<accession>C6XDS2</accession>
<feature type="domain" description="LysM" evidence="2">
    <location>
        <begin position="461"/>
        <end position="504"/>
    </location>
</feature>
<dbReference type="GO" id="GO:0000270">
    <property type="term" value="P:peptidoglycan metabolic process"/>
    <property type="evidence" value="ECO:0007669"/>
    <property type="project" value="InterPro"/>
</dbReference>
<dbReference type="PROSITE" id="PS51782">
    <property type="entry name" value="LYSM"/>
    <property type="match status" value="3"/>
</dbReference>
<dbReference type="AlphaFoldDB" id="C6XDS2"/>
<evidence type="ECO:0000313" key="3">
    <source>
        <dbReference type="EMBL" id="ACT50697.1"/>
    </source>
</evidence>
<dbReference type="InterPro" id="IPR023346">
    <property type="entry name" value="Lysozyme-like_dom_sf"/>
</dbReference>
<dbReference type="Gene3D" id="3.10.350.10">
    <property type="entry name" value="LysM domain"/>
    <property type="match status" value="3"/>
</dbReference>
<dbReference type="RefSeq" id="WP_015830143.1">
    <property type="nucleotide sequence ID" value="NC_012969.1"/>
</dbReference>
<dbReference type="SMART" id="SM00257">
    <property type="entry name" value="LysM"/>
    <property type="match status" value="3"/>
</dbReference>
<feature type="domain" description="LysM" evidence="2">
    <location>
        <begin position="384"/>
        <end position="428"/>
    </location>
</feature>
<dbReference type="Pfam" id="PF01476">
    <property type="entry name" value="LysM"/>
    <property type="match status" value="3"/>
</dbReference>
<dbReference type="PANTHER" id="PTHR33734:SF22">
    <property type="entry name" value="MEMBRANE-BOUND LYTIC MUREIN TRANSGLYCOSYLASE D"/>
    <property type="match status" value="1"/>
</dbReference>
<dbReference type="STRING" id="582744.Msip34_1452"/>
<comment type="similarity">
    <text evidence="1">Belongs to the transglycosylase Slt family.</text>
</comment>
<dbReference type="OrthoDB" id="9815002at2"/>
<dbReference type="Gene3D" id="1.10.530.10">
    <property type="match status" value="1"/>
</dbReference>
<dbReference type="GO" id="GO:0016020">
    <property type="term" value="C:membrane"/>
    <property type="evidence" value="ECO:0007669"/>
    <property type="project" value="InterPro"/>
</dbReference>
<dbReference type="InterPro" id="IPR008258">
    <property type="entry name" value="Transglycosylase_SLT_dom_1"/>
</dbReference>
<dbReference type="CAZy" id="CBM50">
    <property type="family name" value="Carbohydrate-Binding Module Family 50"/>
</dbReference>
<dbReference type="InterPro" id="IPR036779">
    <property type="entry name" value="LysM_dom_sf"/>
</dbReference>
<dbReference type="CDD" id="cd16894">
    <property type="entry name" value="MltD-like"/>
    <property type="match status" value="1"/>
</dbReference>
<dbReference type="SUPFAM" id="SSF53955">
    <property type="entry name" value="Lysozyme-like"/>
    <property type="match status" value="1"/>
</dbReference>
<proteinExistence type="inferred from homology"/>
<keyword evidence="4" id="KW-1185">Reference proteome</keyword>
<dbReference type="Proteomes" id="UP000002743">
    <property type="component" value="Chromosome"/>
</dbReference>
<evidence type="ECO:0000313" key="4">
    <source>
        <dbReference type="Proteomes" id="UP000002743"/>
    </source>
</evidence>
<dbReference type="PANTHER" id="PTHR33734">
    <property type="entry name" value="LYSM DOMAIN-CONTAINING GPI-ANCHORED PROTEIN 2"/>
    <property type="match status" value="1"/>
</dbReference>
<evidence type="ECO:0000259" key="2">
    <source>
        <dbReference type="PROSITE" id="PS51782"/>
    </source>
</evidence>
<dbReference type="InterPro" id="IPR018392">
    <property type="entry name" value="LysM"/>
</dbReference>
<reference evidence="3 4" key="2">
    <citation type="journal article" date="2011" name="J. Bacteriol.">
        <title>Genomes of three methylotrophs from a single niche uncover genetic and metabolic divergence of Methylophilaceae.</title>
        <authorList>
            <person name="Lapidus A."/>
            <person name="Clum A."/>
            <person name="Labutti K."/>
            <person name="Kaluzhnaya M.G."/>
            <person name="Lim S."/>
            <person name="Beck D.A."/>
            <person name="Glavina Del Rio T."/>
            <person name="Nolan M."/>
            <person name="Mavromatis K."/>
            <person name="Huntemann M."/>
            <person name="Lucas S."/>
            <person name="Lidstrom M.E."/>
            <person name="Ivanova N."/>
            <person name="Chistoserdova L."/>
        </authorList>
    </citation>
    <scope>NUCLEOTIDE SEQUENCE [LARGE SCALE GENOMIC DNA]</scope>
    <source>
        <strain evidence="3 4">SIP3-4</strain>
    </source>
</reference>
<dbReference type="SUPFAM" id="SSF54106">
    <property type="entry name" value="LysM domain"/>
    <property type="match status" value="3"/>
</dbReference>